<reference evidence="2 3" key="1">
    <citation type="journal article" date="2016" name="Microbes Environ.">
        <title>Phylogenetically diverse aerobic anoxygenic phototrophic bacteria isolated from epilithic biofilms in Tama river, Japan.</title>
        <authorList>
            <person name="Hirose S."/>
            <person name="Matsuura K."/>
            <person name="Haruta S."/>
        </authorList>
    </citation>
    <scope>NUCLEOTIDE SEQUENCE [LARGE SCALE GENOMIC DNA]</scope>
    <source>
        <strain evidence="2 3">S08</strain>
    </source>
</reference>
<accession>A0ABM7Y9A1</accession>
<evidence type="ECO:0000313" key="3">
    <source>
        <dbReference type="Proteomes" id="UP000831327"/>
    </source>
</evidence>
<name>A0ABM7Y9A1_9PROT</name>
<dbReference type="Proteomes" id="UP000831327">
    <property type="component" value="Chromosome"/>
</dbReference>
<feature type="region of interest" description="Disordered" evidence="1">
    <location>
        <begin position="47"/>
        <end position="66"/>
    </location>
</feature>
<keyword evidence="3" id="KW-1185">Reference proteome</keyword>
<evidence type="ECO:0000313" key="2">
    <source>
        <dbReference type="EMBL" id="BDG74634.1"/>
    </source>
</evidence>
<gene>
    <name evidence="2" type="ORF">Rmf_45630</name>
</gene>
<protein>
    <submittedName>
        <fullName evidence="2">Uncharacterized protein</fullName>
    </submittedName>
</protein>
<proteinExistence type="predicted"/>
<dbReference type="EMBL" id="AP025637">
    <property type="protein sequence ID" value="BDG74634.1"/>
    <property type="molecule type" value="Genomic_DNA"/>
</dbReference>
<sequence length="113" mass="12232">MRAARTDAVQDAGSDRTFRFYAAEARRIAVPVLDFDEAMPRHRYRRVCASTGAPPPHDAAEDEDPQHDAAVIAINPHAGEQTSTGAEAAPSPRHAALADTAAFSFTARFSAWR</sequence>
<organism evidence="2 3">
    <name type="scientific">Roseomonas fluvialis</name>
    <dbReference type="NCBI Taxonomy" id="1750527"/>
    <lineage>
        <taxon>Bacteria</taxon>
        <taxon>Pseudomonadati</taxon>
        <taxon>Pseudomonadota</taxon>
        <taxon>Alphaproteobacteria</taxon>
        <taxon>Acetobacterales</taxon>
        <taxon>Roseomonadaceae</taxon>
        <taxon>Roseomonas</taxon>
    </lineage>
</organism>
<evidence type="ECO:0000256" key="1">
    <source>
        <dbReference type="SAM" id="MobiDB-lite"/>
    </source>
</evidence>